<dbReference type="Proteomes" id="UP001297600">
    <property type="component" value="Unassembled WGS sequence"/>
</dbReference>
<proteinExistence type="predicted"/>
<sequence>MLKFVFNSRKALFIMQGSFSCPPQGPKARQSLILAVAKSAAFVFHFRRSGLVSRFPFSGWHAFFLFALRLTVIYSRTQSDKVTVAGFVFLRLFPWLRGGAVIAR</sequence>
<comment type="caution">
    <text evidence="1">The sequence shown here is derived from an EMBL/GenBank/DDBJ whole genome shotgun (WGS) entry which is preliminary data.</text>
</comment>
<dbReference type="EMBL" id="JAKNCT010000002">
    <property type="protein sequence ID" value="MCG5030167.1"/>
    <property type="molecule type" value="Genomic_DNA"/>
</dbReference>
<dbReference type="PROSITE" id="PS51257">
    <property type="entry name" value="PROKAR_LIPOPROTEIN"/>
    <property type="match status" value="1"/>
</dbReference>
<gene>
    <name evidence="1" type="ORF">MAF45_01680</name>
</gene>
<name>A0ABS9MNR0_9BURK</name>
<reference evidence="1 2" key="1">
    <citation type="submission" date="2022-02" db="EMBL/GenBank/DDBJ databases">
        <title>Mesosutterella porci, a novel member of the family Sutterellaceae from pig feces.</title>
        <authorList>
            <person name="Wylensek D."/>
            <person name="Clavel T."/>
        </authorList>
    </citation>
    <scope>NUCLEOTIDE SEQUENCE [LARGE SCALE GENOMIC DNA]</scope>
    <source>
        <strain evidence="2">oilRF-744-wt-GAM-9</strain>
    </source>
</reference>
<evidence type="ECO:0000313" key="1">
    <source>
        <dbReference type="EMBL" id="MCG5030167.1"/>
    </source>
</evidence>
<protein>
    <submittedName>
        <fullName evidence="1">Uncharacterized protein</fullName>
    </submittedName>
</protein>
<accession>A0ABS9MNR0</accession>
<evidence type="ECO:0000313" key="2">
    <source>
        <dbReference type="Proteomes" id="UP001297600"/>
    </source>
</evidence>
<dbReference type="RefSeq" id="WP_237977824.1">
    <property type="nucleotide sequence ID" value="NZ_JAKNCT010000002.1"/>
</dbReference>
<organism evidence="1 2">
    <name type="scientific">Mesosutterella porci</name>
    <dbReference type="NCBI Taxonomy" id="2915351"/>
    <lineage>
        <taxon>Bacteria</taxon>
        <taxon>Pseudomonadati</taxon>
        <taxon>Pseudomonadota</taxon>
        <taxon>Betaproteobacteria</taxon>
        <taxon>Burkholderiales</taxon>
        <taxon>Sutterellaceae</taxon>
        <taxon>Mesosutterella</taxon>
    </lineage>
</organism>
<keyword evidence="2" id="KW-1185">Reference proteome</keyword>